<organism evidence="2 3">
    <name type="scientific">Almyronema epifaneia S1</name>
    <dbReference type="NCBI Taxonomy" id="2991925"/>
    <lineage>
        <taxon>Bacteria</taxon>
        <taxon>Bacillati</taxon>
        <taxon>Cyanobacteriota</taxon>
        <taxon>Cyanophyceae</taxon>
        <taxon>Nodosilineales</taxon>
        <taxon>Nodosilineaceae</taxon>
        <taxon>Almyronema</taxon>
        <taxon>Almyronema epifaneia</taxon>
    </lineage>
</organism>
<dbReference type="Pfam" id="PF06094">
    <property type="entry name" value="GGACT"/>
    <property type="match status" value="1"/>
</dbReference>
<feature type="domain" description="Gamma-glutamylcyclotransferase AIG2-like" evidence="1">
    <location>
        <begin position="4"/>
        <end position="129"/>
    </location>
</feature>
<proteinExistence type="predicted"/>
<dbReference type="EMBL" id="JBHZOL010000043">
    <property type="protein sequence ID" value="MFE4105922.1"/>
    <property type="molecule type" value="Genomic_DNA"/>
</dbReference>
<reference evidence="2 3" key="1">
    <citation type="submission" date="2024-10" db="EMBL/GenBank/DDBJ databases">
        <authorList>
            <person name="Ratan Roy A."/>
            <person name="Morales Sandoval P.H."/>
            <person name="De Los Santos Villalobos S."/>
            <person name="Chakraborty S."/>
            <person name="Mukherjee J."/>
        </authorList>
    </citation>
    <scope>NUCLEOTIDE SEQUENCE [LARGE SCALE GENOMIC DNA]</scope>
    <source>
        <strain evidence="2 3">S1</strain>
    </source>
</reference>
<dbReference type="InterPro" id="IPR036568">
    <property type="entry name" value="GGCT-like_sf"/>
</dbReference>
<accession>A0ABW6IDW9</accession>
<evidence type="ECO:0000313" key="2">
    <source>
        <dbReference type="EMBL" id="MFE4105922.1"/>
    </source>
</evidence>
<dbReference type="Proteomes" id="UP001600165">
    <property type="component" value="Unassembled WGS sequence"/>
</dbReference>
<evidence type="ECO:0000313" key="3">
    <source>
        <dbReference type="Proteomes" id="UP001600165"/>
    </source>
</evidence>
<sequence>MLRVFVYGTLKPGELYHESYCGTEGVAAIAAMTTGQIYHLSVGYPAMTVGDGWVIGMLLSFARPQVLQRLDQLEGFCRDRPAAENEYQRVWRPVWALDQTPLGEAWMYVMTTAQISALGGQPLPGGVWRSADF</sequence>
<dbReference type="InterPro" id="IPR013024">
    <property type="entry name" value="GGCT-like"/>
</dbReference>
<protein>
    <submittedName>
        <fullName evidence="2">Gamma-glutamylcyclotransferase</fullName>
    </submittedName>
</protein>
<dbReference type="RefSeq" id="WP_377963174.1">
    <property type="nucleotide sequence ID" value="NZ_JBHZOL010000043.1"/>
</dbReference>
<gene>
    <name evidence="2" type="ORF">ACFVKH_06525</name>
</gene>
<dbReference type="SUPFAM" id="SSF110857">
    <property type="entry name" value="Gamma-glutamyl cyclotransferase-like"/>
    <property type="match status" value="1"/>
</dbReference>
<dbReference type="CDD" id="cd06661">
    <property type="entry name" value="GGCT_like"/>
    <property type="match status" value="1"/>
</dbReference>
<evidence type="ECO:0000259" key="1">
    <source>
        <dbReference type="Pfam" id="PF06094"/>
    </source>
</evidence>
<comment type="caution">
    <text evidence="2">The sequence shown here is derived from an EMBL/GenBank/DDBJ whole genome shotgun (WGS) entry which is preliminary data.</text>
</comment>
<keyword evidence="3" id="KW-1185">Reference proteome</keyword>
<dbReference type="InterPro" id="IPR009288">
    <property type="entry name" value="AIG2-like_dom"/>
</dbReference>
<name>A0ABW6IDW9_9CYAN</name>
<dbReference type="Gene3D" id="3.10.490.10">
    <property type="entry name" value="Gamma-glutamyl cyclotransferase-like"/>
    <property type="match status" value="1"/>
</dbReference>